<dbReference type="InterPro" id="IPR001509">
    <property type="entry name" value="Epimerase_deHydtase"/>
</dbReference>
<reference evidence="2" key="1">
    <citation type="submission" date="2018-05" db="EMBL/GenBank/DDBJ databases">
        <authorList>
            <person name="Lanie J.A."/>
            <person name="Ng W.-L."/>
            <person name="Kazmierczak K.M."/>
            <person name="Andrzejewski T.M."/>
            <person name="Davidsen T.M."/>
            <person name="Wayne K.J."/>
            <person name="Tettelin H."/>
            <person name="Glass J.I."/>
            <person name="Rusch D."/>
            <person name="Podicherti R."/>
            <person name="Tsui H.-C.T."/>
            <person name="Winkler M.E."/>
        </authorList>
    </citation>
    <scope>NUCLEOTIDE SEQUENCE</scope>
</reference>
<dbReference type="EMBL" id="UINC01170385">
    <property type="protein sequence ID" value="SVD74401.1"/>
    <property type="molecule type" value="Genomic_DNA"/>
</dbReference>
<gene>
    <name evidence="2" type="ORF">METZ01_LOCUS427255</name>
</gene>
<dbReference type="InterPro" id="IPR050177">
    <property type="entry name" value="Lipid_A_modif_metabolic_enz"/>
</dbReference>
<accession>A0A382XVB8</accession>
<dbReference type="CDD" id="cd08946">
    <property type="entry name" value="SDR_e"/>
    <property type="match status" value="1"/>
</dbReference>
<feature type="non-terminal residue" evidence="2">
    <location>
        <position position="248"/>
    </location>
</feature>
<protein>
    <recommendedName>
        <fullName evidence="1">NAD-dependent epimerase/dehydratase domain-containing protein</fullName>
    </recommendedName>
</protein>
<evidence type="ECO:0000259" key="1">
    <source>
        <dbReference type="Pfam" id="PF01370"/>
    </source>
</evidence>
<dbReference type="SUPFAM" id="SSF51735">
    <property type="entry name" value="NAD(P)-binding Rossmann-fold domains"/>
    <property type="match status" value="1"/>
</dbReference>
<dbReference type="Gene3D" id="3.40.50.720">
    <property type="entry name" value="NAD(P)-binding Rossmann-like Domain"/>
    <property type="match status" value="1"/>
</dbReference>
<dbReference type="AlphaFoldDB" id="A0A382XVB8"/>
<organism evidence="2">
    <name type="scientific">marine metagenome</name>
    <dbReference type="NCBI Taxonomy" id="408172"/>
    <lineage>
        <taxon>unclassified sequences</taxon>
        <taxon>metagenomes</taxon>
        <taxon>ecological metagenomes</taxon>
    </lineage>
</organism>
<proteinExistence type="predicted"/>
<name>A0A382XVB8_9ZZZZ</name>
<dbReference type="PANTHER" id="PTHR43245">
    <property type="entry name" value="BIFUNCTIONAL POLYMYXIN RESISTANCE PROTEIN ARNA"/>
    <property type="match status" value="1"/>
</dbReference>
<sequence>MEILIAGHSGVIGSSLYKYLTNPNSFKNLNETINIIGLDSKNLDLTNESKIEQFISTYEKFDILIYLVALAHSKGNKNDFFIHEEINYKTLINTIRVLKRYDKIPQKIIYTSTISVYGERIDQEYYNEDLLPRPFSPYAKSKYKAENFLLKYYKNKTWILRLAPVYSKDFLLNINRRTKIGLVNYKVGYGNKKLSLCNIKNIHKVVRNVITGNIPPDIYNVSDKISYTYNILIGGNKPVLRIPRFIIW</sequence>
<dbReference type="Pfam" id="PF01370">
    <property type="entry name" value="Epimerase"/>
    <property type="match status" value="1"/>
</dbReference>
<feature type="domain" description="NAD-dependent epimerase/dehydratase" evidence="1">
    <location>
        <begin position="3"/>
        <end position="182"/>
    </location>
</feature>
<evidence type="ECO:0000313" key="2">
    <source>
        <dbReference type="EMBL" id="SVD74401.1"/>
    </source>
</evidence>
<dbReference type="InterPro" id="IPR036291">
    <property type="entry name" value="NAD(P)-bd_dom_sf"/>
</dbReference>